<feature type="transmembrane region" description="Helical" evidence="1">
    <location>
        <begin position="215"/>
        <end position="245"/>
    </location>
</feature>
<comment type="caution">
    <text evidence="2">The sequence shown here is derived from an EMBL/GenBank/DDBJ whole genome shotgun (WGS) entry which is preliminary data.</text>
</comment>
<evidence type="ECO:0000313" key="2">
    <source>
        <dbReference type="EMBL" id="KPZ03989.1"/>
    </source>
</evidence>
<protein>
    <submittedName>
        <fullName evidence="2">Uncharacterized protein</fullName>
    </submittedName>
</protein>
<gene>
    <name evidence="2" type="ORF">ALO94_05587</name>
</gene>
<dbReference type="EMBL" id="LJRI01000384">
    <property type="protein sequence ID" value="KPZ03989.1"/>
    <property type="molecule type" value="Genomic_DNA"/>
</dbReference>
<dbReference type="Proteomes" id="UP000050384">
    <property type="component" value="Unassembled WGS sequence"/>
</dbReference>
<evidence type="ECO:0000256" key="1">
    <source>
        <dbReference type="SAM" id="Phobius"/>
    </source>
</evidence>
<keyword evidence="1" id="KW-1133">Transmembrane helix</keyword>
<dbReference type="AlphaFoldDB" id="A0A0Q0FUT0"/>
<proteinExistence type="predicted"/>
<keyword evidence="1" id="KW-0812">Transmembrane</keyword>
<sequence>MLGRNAICHFDGLRHVRHLDQRTTAIDRCFDNGCSRHGRQQTRDARGNLVEEFGVRADQNGLSIFVVLGLGEQVHGDPVRIGLAVAHHQNLGRPGNHVDADLPEHMALGRGDIDIARADDLIDLRYALSAVGQGRHSLRAPNGEHTVNAGDTGCRQHQLVDFATRRRHDHDHLGHPRHFRRNGIHQHRRRVRRLAAGHVQAGSIQRRDFLPQHRAVGLGVAPGVLLLLLVVAAHTLGGFFQCLALNRRNARQRKLQTFAGQDQLSHRSDLQAVEFLSEFNKRCVATLTHGLDDIEHALVDRVVRHTFPAQQMIQMAREIRVSSVESANCSGRGHSGGLNNWRMLRSLKLPSYPRRHLRNLAMTRIAGRNSSLRGGISCGVATPLPCAGCR</sequence>
<accession>A0A0Q0FUT0</accession>
<name>A0A0Q0FUT0_PSESX</name>
<keyword evidence="1" id="KW-0472">Membrane</keyword>
<evidence type="ECO:0000313" key="3">
    <source>
        <dbReference type="Proteomes" id="UP000050384"/>
    </source>
</evidence>
<reference evidence="2 3" key="1">
    <citation type="submission" date="2015-09" db="EMBL/GenBank/DDBJ databases">
        <title>Genome announcement of multiple Pseudomonas syringae strains.</title>
        <authorList>
            <person name="Thakur S."/>
            <person name="Wang P.W."/>
            <person name="Gong Y."/>
            <person name="Weir B.S."/>
            <person name="Guttman D.S."/>
        </authorList>
    </citation>
    <scope>NUCLEOTIDE SEQUENCE [LARGE SCALE GENOMIC DNA]</scope>
    <source>
        <strain evidence="2 3">ICMP16929</strain>
    </source>
</reference>
<organism evidence="2 3">
    <name type="scientific">Pseudomonas syringae pv. spinaceae</name>
    <dbReference type="NCBI Taxonomy" id="264459"/>
    <lineage>
        <taxon>Bacteria</taxon>
        <taxon>Pseudomonadati</taxon>
        <taxon>Pseudomonadota</taxon>
        <taxon>Gammaproteobacteria</taxon>
        <taxon>Pseudomonadales</taxon>
        <taxon>Pseudomonadaceae</taxon>
        <taxon>Pseudomonas</taxon>
        <taxon>Pseudomonas syringae</taxon>
    </lineage>
</organism>